<dbReference type="RefSeq" id="WP_103428320.1">
    <property type="nucleotide sequence ID" value="NZ_CP026313.1"/>
</dbReference>
<reference evidence="1 2" key="1">
    <citation type="submission" date="2018-01" db="EMBL/GenBank/DDBJ databases">
        <title>Complete genome sequence of Salinigranum rubrum GX10T, an extremely halophilic archaeon isolated from a marine solar saltern.</title>
        <authorList>
            <person name="Han S."/>
        </authorList>
    </citation>
    <scope>NUCLEOTIDE SEQUENCE [LARGE SCALE GENOMIC DNA]</scope>
    <source>
        <strain evidence="1 2">GX10</strain>
        <plasmid evidence="2">Plasmid unnamed4</plasmid>
    </source>
</reference>
<keyword evidence="1" id="KW-0614">Plasmid</keyword>
<evidence type="ECO:0000313" key="2">
    <source>
        <dbReference type="Proteomes" id="UP000236584"/>
    </source>
</evidence>
<dbReference type="KEGG" id="srub:C2R22_24240"/>
<keyword evidence="2" id="KW-1185">Reference proteome</keyword>
<evidence type="ECO:0000313" key="1">
    <source>
        <dbReference type="EMBL" id="AUV84642.1"/>
    </source>
</evidence>
<dbReference type="EMBL" id="CP026313">
    <property type="protein sequence ID" value="AUV84642.1"/>
    <property type="molecule type" value="Genomic_DNA"/>
</dbReference>
<dbReference type="AlphaFoldDB" id="A0A2I8VRW4"/>
<dbReference type="Proteomes" id="UP000236584">
    <property type="component" value="Plasmid unnamed4"/>
</dbReference>
<name>A0A2I8VRW4_9EURY</name>
<gene>
    <name evidence="1" type="ORF">C2R22_24240</name>
</gene>
<accession>A0A2I8VRW4</accession>
<dbReference type="GeneID" id="35595274"/>
<geneLocation type="plasmid" evidence="1">
    <name>unnamed4</name>
</geneLocation>
<sequence>MLGTLAIVVGIIALLKDVRTQAERADRSLLVVLYPVRSALFAAIAVIFRKLALSGGIVPVSKSLPDGLQSV</sequence>
<organism evidence="1 2">
    <name type="scientific">Salinigranum rubrum</name>
    <dbReference type="NCBI Taxonomy" id="755307"/>
    <lineage>
        <taxon>Archaea</taxon>
        <taxon>Methanobacteriati</taxon>
        <taxon>Methanobacteriota</taxon>
        <taxon>Stenosarchaea group</taxon>
        <taxon>Halobacteria</taxon>
        <taxon>Halobacteriales</taxon>
        <taxon>Haloferacaceae</taxon>
        <taxon>Salinigranum</taxon>
    </lineage>
</organism>
<proteinExistence type="predicted"/>
<protein>
    <submittedName>
        <fullName evidence="1">Uncharacterized protein</fullName>
    </submittedName>
</protein>